<dbReference type="GO" id="GO:0043424">
    <property type="term" value="F:protein histidine kinase binding"/>
    <property type="evidence" value="ECO:0007669"/>
    <property type="project" value="UniProtKB-UniRule"/>
</dbReference>
<comment type="domain">
    <text evidence="2">Histidine-containing phosphotransfer domain (HPt) contains an active histidine that mediates the phosphotransfer.</text>
</comment>
<protein>
    <recommendedName>
        <fullName evidence="2">Histidine-containing phosphotransfer protein</fullName>
    </recommendedName>
</protein>
<dbReference type="Proteomes" id="UP000187203">
    <property type="component" value="Unassembled WGS sequence"/>
</dbReference>
<comment type="caution">
    <text evidence="3">The sequence shown here is derived from an EMBL/GenBank/DDBJ whole genome shotgun (WGS) entry which is preliminary data.</text>
</comment>
<organism evidence="3 4">
    <name type="scientific">Corchorus olitorius</name>
    <dbReference type="NCBI Taxonomy" id="93759"/>
    <lineage>
        <taxon>Eukaryota</taxon>
        <taxon>Viridiplantae</taxon>
        <taxon>Streptophyta</taxon>
        <taxon>Embryophyta</taxon>
        <taxon>Tracheophyta</taxon>
        <taxon>Spermatophyta</taxon>
        <taxon>Magnoliopsida</taxon>
        <taxon>eudicotyledons</taxon>
        <taxon>Gunneridae</taxon>
        <taxon>Pentapetalae</taxon>
        <taxon>rosids</taxon>
        <taxon>malvids</taxon>
        <taxon>Malvales</taxon>
        <taxon>Malvaceae</taxon>
        <taxon>Grewioideae</taxon>
        <taxon>Apeibeae</taxon>
        <taxon>Corchorus</taxon>
    </lineage>
</organism>
<dbReference type="GO" id="GO:0005829">
    <property type="term" value="C:cytosol"/>
    <property type="evidence" value="ECO:0007669"/>
    <property type="project" value="UniProtKB-SubCell"/>
</dbReference>
<sequence length="173" mass="20187">MAGVSREALNWQLLDIIRSMEEEGLVDHRLAKVHSMKENSGPFFFATTLSTFCHDSTETLRDLTQALGQIAINYQELEEFCIKMRGSASCIGGCRMANACREHWRAFQNRSSRERCVTALNTTKQEFLLLQEKMNSLVELRNNLFKKWVNKLLLQQVETWAAEYWRQHKDKLQ</sequence>
<dbReference type="GO" id="GO:0009736">
    <property type="term" value="P:cytokinin-activated signaling pathway"/>
    <property type="evidence" value="ECO:0007669"/>
    <property type="project" value="UniProtKB-KW"/>
</dbReference>
<dbReference type="GO" id="GO:0000160">
    <property type="term" value="P:phosphorelay signal transduction system"/>
    <property type="evidence" value="ECO:0007669"/>
    <property type="project" value="UniProtKB-UniRule"/>
</dbReference>
<evidence type="ECO:0000313" key="3">
    <source>
        <dbReference type="EMBL" id="OMP10744.1"/>
    </source>
</evidence>
<dbReference type="STRING" id="93759.A0A1R3KUG4"/>
<keyword evidence="1 2" id="KW-0902">Two-component regulatory system</keyword>
<name>A0A1R3KUG4_9ROSI</name>
<comment type="function">
    <text evidence="2">Functions as a two-component phosphorelay mediators between cytokinin sensor histidine kinases and response regulators (B-type ARRs). Plays an important role in propagating cytokinin signal transduction.</text>
</comment>
<dbReference type="AlphaFoldDB" id="A0A1R3KUG4"/>
<dbReference type="PANTHER" id="PTHR28242:SF63">
    <property type="entry name" value="HISTIDINE-CONTAINING PHOSPHOTRANSFER PROTEIN"/>
    <property type="match status" value="1"/>
</dbReference>
<gene>
    <name evidence="3" type="ORF">COLO4_04303</name>
</gene>
<dbReference type="Gene3D" id="1.20.120.160">
    <property type="entry name" value="HPT domain"/>
    <property type="match status" value="1"/>
</dbReference>
<dbReference type="SUPFAM" id="SSF47226">
    <property type="entry name" value="Histidine-containing phosphotransfer domain, HPT domain"/>
    <property type="match status" value="1"/>
</dbReference>
<keyword evidence="2" id="KW-0932">Cytokinin signaling pathway</keyword>
<accession>A0A1R3KUG4</accession>
<dbReference type="PANTHER" id="PTHR28242">
    <property type="entry name" value="PHOSPHORELAY INTERMEDIATE PROTEIN YPD1"/>
    <property type="match status" value="1"/>
</dbReference>
<reference evidence="4" key="1">
    <citation type="submission" date="2013-09" db="EMBL/GenBank/DDBJ databases">
        <title>Corchorus olitorius genome sequencing.</title>
        <authorList>
            <person name="Alam M."/>
            <person name="Haque M.S."/>
            <person name="Islam M.S."/>
            <person name="Emdad E.M."/>
            <person name="Islam M.M."/>
            <person name="Ahmed B."/>
            <person name="Halim A."/>
            <person name="Hossen Q.M.M."/>
            <person name="Hossain M.Z."/>
            <person name="Ahmed R."/>
            <person name="Khan M.M."/>
            <person name="Islam R."/>
            <person name="Rashid M.M."/>
            <person name="Khan S.A."/>
            <person name="Rahman M.S."/>
            <person name="Alam M."/>
            <person name="Yahiya A.S."/>
            <person name="Khan M.S."/>
            <person name="Azam M.S."/>
            <person name="Haque T."/>
            <person name="Lashkar M.Z.H."/>
            <person name="Akhand A.I."/>
            <person name="Morshed G."/>
            <person name="Roy S."/>
            <person name="Uddin K.S."/>
            <person name="Rabeya T."/>
            <person name="Hossain A.S."/>
            <person name="Chowdhury A."/>
            <person name="Snigdha A.R."/>
            <person name="Mortoza M.S."/>
            <person name="Matin S.A."/>
            <person name="Hoque S.M.E."/>
            <person name="Islam M.K."/>
            <person name="Roy D.K."/>
            <person name="Haider R."/>
            <person name="Moosa M.M."/>
            <person name="Elias S.M."/>
            <person name="Hasan A.M."/>
            <person name="Jahan S."/>
            <person name="Shafiuddin M."/>
            <person name="Mahmood N."/>
            <person name="Shommy N.S."/>
        </authorList>
    </citation>
    <scope>NUCLEOTIDE SEQUENCE [LARGE SCALE GENOMIC DNA]</scope>
    <source>
        <strain evidence="4">cv. O-4</strain>
    </source>
</reference>
<dbReference type="InterPro" id="IPR036641">
    <property type="entry name" value="HPT_dom_sf"/>
</dbReference>
<proteinExistence type="predicted"/>
<evidence type="ECO:0000256" key="2">
    <source>
        <dbReference type="RuleBase" id="RU369004"/>
    </source>
</evidence>
<evidence type="ECO:0000313" key="4">
    <source>
        <dbReference type="Proteomes" id="UP000187203"/>
    </source>
</evidence>
<evidence type="ECO:0000256" key="1">
    <source>
        <dbReference type="ARBA" id="ARBA00023012"/>
    </source>
</evidence>
<keyword evidence="4" id="KW-1185">Reference proteome</keyword>
<dbReference type="GO" id="GO:0009927">
    <property type="term" value="F:histidine phosphotransfer kinase activity"/>
    <property type="evidence" value="ECO:0007669"/>
    <property type="project" value="UniProtKB-UniRule"/>
</dbReference>
<dbReference type="GO" id="GO:0005634">
    <property type="term" value="C:nucleus"/>
    <property type="evidence" value="ECO:0007669"/>
    <property type="project" value="UniProtKB-SubCell"/>
</dbReference>
<dbReference type="EMBL" id="AWUE01011322">
    <property type="protein sequence ID" value="OMP10744.1"/>
    <property type="molecule type" value="Genomic_DNA"/>
</dbReference>
<dbReference type="OrthoDB" id="591185at2759"/>
<dbReference type="InterPro" id="IPR045871">
    <property type="entry name" value="AHP1-5/YPD1"/>
</dbReference>
<comment type="subcellular location">
    <subcellularLocation>
        <location evidence="2">Cytoplasm</location>
        <location evidence="2">Cytosol</location>
    </subcellularLocation>
    <subcellularLocation>
        <location evidence="2">Nucleus</location>
    </subcellularLocation>
</comment>